<protein>
    <submittedName>
        <fullName evidence="1">Uncharacterized protein</fullName>
    </submittedName>
</protein>
<evidence type="ECO:0000313" key="1">
    <source>
        <dbReference type="EMBL" id="TFK99582.1"/>
    </source>
</evidence>
<dbReference type="OrthoDB" id="3365698at2759"/>
<proteinExistence type="predicted"/>
<dbReference type="AlphaFoldDB" id="A0A5C3QC21"/>
<evidence type="ECO:0000313" key="2">
    <source>
        <dbReference type="Proteomes" id="UP000305067"/>
    </source>
</evidence>
<dbReference type="EMBL" id="ML178833">
    <property type="protein sequence ID" value="TFK99582.1"/>
    <property type="molecule type" value="Genomic_DNA"/>
</dbReference>
<name>A0A5C3QC21_9AGAR</name>
<dbReference type="Gene3D" id="3.80.10.10">
    <property type="entry name" value="Ribonuclease Inhibitor"/>
    <property type="match status" value="1"/>
</dbReference>
<reference evidence="1 2" key="1">
    <citation type="journal article" date="2019" name="Nat. Ecol. Evol.">
        <title>Megaphylogeny resolves global patterns of mushroom evolution.</title>
        <authorList>
            <person name="Varga T."/>
            <person name="Krizsan K."/>
            <person name="Foldi C."/>
            <person name="Dima B."/>
            <person name="Sanchez-Garcia M."/>
            <person name="Sanchez-Ramirez S."/>
            <person name="Szollosi G.J."/>
            <person name="Szarkandi J.G."/>
            <person name="Papp V."/>
            <person name="Albert L."/>
            <person name="Andreopoulos W."/>
            <person name="Angelini C."/>
            <person name="Antonin V."/>
            <person name="Barry K.W."/>
            <person name="Bougher N.L."/>
            <person name="Buchanan P."/>
            <person name="Buyck B."/>
            <person name="Bense V."/>
            <person name="Catcheside P."/>
            <person name="Chovatia M."/>
            <person name="Cooper J."/>
            <person name="Damon W."/>
            <person name="Desjardin D."/>
            <person name="Finy P."/>
            <person name="Geml J."/>
            <person name="Haridas S."/>
            <person name="Hughes K."/>
            <person name="Justo A."/>
            <person name="Karasinski D."/>
            <person name="Kautmanova I."/>
            <person name="Kiss B."/>
            <person name="Kocsube S."/>
            <person name="Kotiranta H."/>
            <person name="LaButti K.M."/>
            <person name="Lechner B.E."/>
            <person name="Liimatainen K."/>
            <person name="Lipzen A."/>
            <person name="Lukacs Z."/>
            <person name="Mihaltcheva S."/>
            <person name="Morgado L.N."/>
            <person name="Niskanen T."/>
            <person name="Noordeloos M.E."/>
            <person name="Ohm R.A."/>
            <person name="Ortiz-Santana B."/>
            <person name="Ovrebo C."/>
            <person name="Racz N."/>
            <person name="Riley R."/>
            <person name="Savchenko A."/>
            <person name="Shiryaev A."/>
            <person name="Soop K."/>
            <person name="Spirin V."/>
            <person name="Szebenyi C."/>
            <person name="Tomsovsky M."/>
            <person name="Tulloss R.E."/>
            <person name="Uehling J."/>
            <person name="Grigoriev I.V."/>
            <person name="Vagvolgyi C."/>
            <person name="Papp T."/>
            <person name="Martin F.M."/>
            <person name="Miettinen O."/>
            <person name="Hibbett D.S."/>
            <person name="Nagy L.G."/>
        </authorList>
    </citation>
    <scope>NUCLEOTIDE SEQUENCE [LARGE SCALE GENOMIC DNA]</scope>
    <source>
        <strain evidence="1 2">CBS 309.79</strain>
    </source>
</reference>
<organism evidence="1 2">
    <name type="scientific">Pterulicium gracile</name>
    <dbReference type="NCBI Taxonomy" id="1884261"/>
    <lineage>
        <taxon>Eukaryota</taxon>
        <taxon>Fungi</taxon>
        <taxon>Dikarya</taxon>
        <taxon>Basidiomycota</taxon>
        <taxon>Agaricomycotina</taxon>
        <taxon>Agaricomycetes</taxon>
        <taxon>Agaricomycetidae</taxon>
        <taxon>Agaricales</taxon>
        <taxon>Pleurotineae</taxon>
        <taxon>Pterulaceae</taxon>
        <taxon>Pterulicium</taxon>
    </lineage>
</organism>
<dbReference type="InterPro" id="IPR032675">
    <property type="entry name" value="LRR_dom_sf"/>
</dbReference>
<accession>A0A5C3QC21</accession>
<keyword evidence="2" id="KW-1185">Reference proteome</keyword>
<gene>
    <name evidence="1" type="ORF">BDV98DRAFT_594890</name>
</gene>
<dbReference type="Proteomes" id="UP000305067">
    <property type="component" value="Unassembled WGS sequence"/>
</dbReference>
<sequence length="417" mass="47124">MESLGKSLVLWARLKIDVWDSVAVLAEQDLAADPLQLHGLRMAGNCRTNLAVELPPELLLRIMQQYKSELQDRDAEDFHAWRLYPWSPSQVCRYWRDVLTFSPMEWTQILLNPPRDSQPNELNLQCELARCRLQMERSKDLPLHIESHRWKEIVIDGMVLKSSSFASVLERCTRLEALTLGISTEHIGTFQTNTPFILPLLRHFVSVAQFDHDDQPLCSFRAPALEELEIRTEIAIETLELFMRESLPHNLTTLSLIDIMLTTTDKPLMESCLQSCPQLTKLTMWLPVGDAGFTLHMMLVILTWEAGSMFSPHLSVLGLLDADMGTEGTRLAFLEMLASRSEAAARAGGFTSDAEEGSSPGAQEYLGSWPKCFLDDVEITLTDEVAQADVFDDEQLTRIRELSGFMTFSMTGGATWD</sequence>